<dbReference type="GO" id="GO:0046872">
    <property type="term" value="F:metal ion binding"/>
    <property type="evidence" value="ECO:0007669"/>
    <property type="project" value="UniProtKB-KW"/>
</dbReference>
<dbReference type="InterPro" id="IPR017896">
    <property type="entry name" value="4Fe4S_Fe-S-bd"/>
</dbReference>
<feature type="domain" description="4Fe-4S ferredoxin-type" evidence="6">
    <location>
        <begin position="47"/>
        <end position="76"/>
    </location>
</feature>
<keyword evidence="1" id="KW-0004">4Fe-4S</keyword>
<evidence type="ECO:0000256" key="2">
    <source>
        <dbReference type="ARBA" id="ARBA00022723"/>
    </source>
</evidence>
<protein>
    <submittedName>
        <fullName evidence="7">Ferredoxin</fullName>
    </submittedName>
</protein>
<evidence type="ECO:0000256" key="5">
    <source>
        <dbReference type="ARBA" id="ARBA00023014"/>
    </source>
</evidence>
<organism evidence="7 8">
    <name type="scientific">Actinobacillus lignieresii</name>
    <dbReference type="NCBI Taxonomy" id="720"/>
    <lineage>
        <taxon>Bacteria</taxon>
        <taxon>Pseudomonadati</taxon>
        <taxon>Pseudomonadota</taxon>
        <taxon>Gammaproteobacteria</taxon>
        <taxon>Pasteurellales</taxon>
        <taxon>Pasteurellaceae</taxon>
        <taxon>Actinobacillus</taxon>
    </lineage>
</organism>
<dbReference type="RefSeq" id="WP_115590899.1">
    <property type="nucleotide sequence ID" value="NZ_UFRN01000002.1"/>
</dbReference>
<dbReference type="Pfam" id="PF12838">
    <property type="entry name" value="Fer4_7"/>
    <property type="match status" value="1"/>
</dbReference>
<dbReference type="PANTHER" id="PTHR24960">
    <property type="entry name" value="PHOTOSYSTEM I IRON-SULFUR CENTER-RELATED"/>
    <property type="match status" value="1"/>
</dbReference>
<accession>A0A380U4R2</accession>
<dbReference type="GO" id="GO:0051539">
    <property type="term" value="F:4 iron, 4 sulfur cluster binding"/>
    <property type="evidence" value="ECO:0007669"/>
    <property type="project" value="UniProtKB-KW"/>
</dbReference>
<dbReference type="NCBIfam" id="TIGR00402">
    <property type="entry name" value="napF"/>
    <property type="match status" value="1"/>
</dbReference>
<dbReference type="InterPro" id="IPR017900">
    <property type="entry name" value="4Fe4S_Fe_S_CS"/>
</dbReference>
<evidence type="ECO:0000313" key="8">
    <source>
        <dbReference type="Proteomes" id="UP000254253"/>
    </source>
</evidence>
<keyword evidence="2" id="KW-0479">Metal-binding</keyword>
<gene>
    <name evidence="7" type="ORF">NCTC4191_01859</name>
</gene>
<evidence type="ECO:0000256" key="1">
    <source>
        <dbReference type="ARBA" id="ARBA00022485"/>
    </source>
</evidence>
<dbReference type="Proteomes" id="UP000254253">
    <property type="component" value="Unassembled WGS sequence"/>
</dbReference>
<dbReference type="InterPro" id="IPR050157">
    <property type="entry name" value="PSI_iron-sulfur_center"/>
</dbReference>
<evidence type="ECO:0000256" key="4">
    <source>
        <dbReference type="ARBA" id="ARBA00023004"/>
    </source>
</evidence>
<dbReference type="PROSITE" id="PS00198">
    <property type="entry name" value="4FE4S_FER_1"/>
    <property type="match status" value="1"/>
</dbReference>
<evidence type="ECO:0000256" key="3">
    <source>
        <dbReference type="ARBA" id="ARBA00022737"/>
    </source>
</evidence>
<dbReference type="AlphaFoldDB" id="A0A380U4R2"/>
<name>A0A380U4R2_ACTLI</name>
<dbReference type="InterPro" id="IPR004496">
    <property type="entry name" value="NapF"/>
</dbReference>
<keyword evidence="4" id="KW-0408">Iron</keyword>
<feature type="domain" description="4Fe-4S ferredoxin-type" evidence="6">
    <location>
        <begin position="78"/>
        <end position="107"/>
    </location>
</feature>
<keyword evidence="5" id="KW-0411">Iron-sulfur</keyword>
<feature type="domain" description="4Fe-4S ferredoxin-type" evidence="6">
    <location>
        <begin position="142"/>
        <end position="171"/>
    </location>
</feature>
<dbReference type="Gene3D" id="3.30.70.20">
    <property type="match status" value="2"/>
</dbReference>
<keyword evidence="8" id="KW-1185">Reference proteome</keyword>
<keyword evidence="3" id="KW-0677">Repeat</keyword>
<proteinExistence type="predicted"/>
<dbReference type="Pfam" id="PF00037">
    <property type="entry name" value="Fer4"/>
    <property type="match status" value="1"/>
</dbReference>
<evidence type="ECO:0000259" key="6">
    <source>
        <dbReference type="PROSITE" id="PS51379"/>
    </source>
</evidence>
<evidence type="ECO:0000313" key="7">
    <source>
        <dbReference type="EMBL" id="SUT95315.1"/>
    </source>
</evidence>
<dbReference type="SUPFAM" id="SSF54862">
    <property type="entry name" value="4Fe-4S ferredoxins"/>
    <property type="match status" value="1"/>
</dbReference>
<dbReference type="EMBL" id="UFRN01000002">
    <property type="protein sequence ID" value="SUT95315.1"/>
    <property type="molecule type" value="Genomic_DNA"/>
</dbReference>
<sequence>MLGKNKLPPLEFTPRVFSRRELFIGFFRHTQPNRNQLRTENRPPFAAPEHLFQAACDGCGKCVTACPMGVIDIRRQQAVLDLTFSACTLCGKCAENCPTQALHLSFKKDTELRPQFSTACLHTKGQPCDSCIQSCPQQAISPELTINHDLCNGCGECKQACFMAAVSLKGTN</sequence>
<dbReference type="PANTHER" id="PTHR24960:SF79">
    <property type="entry name" value="PHOTOSYSTEM I IRON-SULFUR CENTER"/>
    <property type="match status" value="1"/>
</dbReference>
<dbReference type="PROSITE" id="PS51379">
    <property type="entry name" value="4FE4S_FER_2"/>
    <property type="match status" value="3"/>
</dbReference>
<reference evidence="7 8" key="1">
    <citation type="submission" date="2018-06" db="EMBL/GenBank/DDBJ databases">
        <authorList>
            <consortium name="Pathogen Informatics"/>
            <person name="Doyle S."/>
        </authorList>
    </citation>
    <scope>NUCLEOTIDE SEQUENCE [LARGE SCALE GENOMIC DNA]</scope>
    <source>
        <strain evidence="7 8">NCTC4191</strain>
    </source>
</reference>